<organism evidence="1">
    <name type="scientific">Sesamum angustifolium</name>
    <dbReference type="NCBI Taxonomy" id="2727405"/>
    <lineage>
        <taxon>Eukaryota</taxon>
        <taxon>Viridiplantae</taxon>
        <taxon>Streptophyta</taxon>
        <taxon>Embryophyta</taxon>
        <taxon>Tracheophyta</taxon>
        <taxon>Spermatophyta</taxon>
        <taxon>Magnoliopsida</taxon>
        <taxon>eudicotyledons</taxon>
        <taxon>Gunneridae</taxon>
        <taxon>Pentapetalae</taxon>
        <taxon>asterids</taxon>
        <taxon>lamiids</taxon>
        <taxon>Lamiales</taxon>
        <taxon>Pedaliaceae</taxon>
        <taxon>Sesamum</taxon>
    </lineage>
</organism>
<dbReference type="EMBL" id="JACGWK010001395">
    <property type="protein sequence ID" value="KAL0289550.1"/>
    <property type="molecule type" value="Genomic_DNA"/>
</dbReference>
<protein>
    <submittedName>
        <fullName evidence="1">Uncharacterized protein</fullName>
    </submittedName>
</protein>
<comment type="caution">
    <text evidence="1">The sequence shown here is derived from an EMBL/GenBank/DDBJ whole genome shotgun (WGS) entry which is preliminary data.</text>
</comment>
<reference evidence="1" key="2">
    <citation type="journal article" date="2024" name="Plant">
        <title>Genomic evolution and insights into agronomic trait innovations of Sesamum species.</title>
        <authorList>
            <person name="Miao H."/>
            <person name="Wang L."/>
            <person name="Qu L."/>
            <person name="Liu H."/>
            <person name="Sun Y."/>
            <person name="Le M."/>
            <person name="Wang Q."/>
            <person name="Wei S."/>
            <person name="Zheng Y."/>
            <person name="Lin W."/>
            <person name="Duan Y."/>
            <person name="Cao H."/>
            <person name="Xiong S."/>
            <person name="Wang X."/>
            <person name="Wei L."/>
            <person name="Li C."/>
            <person name="Ma Q."/>
            <person name="Ju M."/>
            <person name="Zhao R."/>
            <person name="Li G."/>
            <person name="Mu C."/>
            <person name="Tian Q."/>
            <person name="Mei H."/>
            <person name="Zhang T."/>
            <person name="Gao T."/>
            <person name="Zhang H."/>
        </authorList>
    </citation>
    <scope>NUCLEOTIDE SEQUENCE</scope>
    <source>
        <strain evidence="1">G01</strain>
    </source>
</reference>
<dbReference type="InterPro" id="IPR012337">
    <property type="entry name" value="RNaseH-like_sf"/>
</dbReference>
<evidence type="ECO:0000313" key="1">
    <source>
        <dbReference type="EMBL" id="KAL0289550.1"/>
    </source>
</evidence>
<dbReference type="SUPFAM" id="SSF53098">
    <property type="entry name" value="Ribonuclease H-like"/>
    <property type="match status" value="1"/>
</dbReference>
<dbReference type="PANTHER" id="PTHR45835:SF104">
    <property type="entry name" value="PROTEIN NYNRIN-LIKE"/>
    <property type="match status" value="1"/>
</dbReference>
<gene>
    <name evidence="1" type="ORF">Sangu_2611300</name>
</gene>
<dbReference type="Gene3D" id="3.30.420.10">
    <property type="entry name" value="Ribonuclease H-like superfamily/Ribonuclease H"/>
    <property type="match status" value="1"/>
</dbReference>
<dbReference type="PANTHER" id="PTHR45835">
    <property type="entry name" value="YALI0A06105P"/>
    <property type="match status" value="1"/>
</dbReference>
<dbReference type="AlphaFoldDB" id="A0AAW2J4P9"/>
<accession>A0AAW2J4P9</accession>
<name>A0AAW2J4P9_9LAMI</name>
<proteinExistence type="predicted"/>
<reference evidence="1" key="1">
    <citation type="submission" date="2020-06" db="EMBL/GenBank/DDBJ databases">
        <authorList>
            <person name="Li T."/>
            <person name="Hu X."/>
            <person name="Zhang T."/>
            <person name="Song X."/>
            <person name="Zhang H."/>
            <person name="Dai N."/>
            <person name="Sheng W."/>
            <person name="Hou X."/>
            <person name="Wei L."/>
        </authorList>
    </citation>
    <scope>NUCLEOTIDE SEQUENCE</scope>
    <source>
        <strain evidence="1">G01</strain>
        <tissue evidence="1">Leaf</tissue>
    </source>
</reference>
<dbReference type="InterPro" id="IPR036397">
    <property type="entry name" value="RNaseH_sf"/>
</dbReference>
<dbReference type="GO" id="GO:0003676">
    <property type="term" value="F:nucleic acid binding"/>
    <property type="evidence" value="ECO:0007669"/>
    <property type="project" value="InterPro"/>
</dbReference>
<sequence length="286" mass="32357">MPTITVVIPYWITEVQRSCEQDPELQPIIQAKTIQPDAHPDYTLQAGVFKKKDKKICICAQTDLRQKIVQVLQDSSLGAHLGINGLKENTSAILVCCNQRNLPDQAWACKTMDFIEGLPKSEGKDSILVVIDQFTKYGNSIALSRPSLAKTVAKWSTWLSLAEHWNSTNFHTGLKYIPFQALYGEMMEVFKSNLQKAQNEIGLKGFFKLVTIKKIGHWHNSPTLPVYNDYGLRKFYPAAILATRFIPTTKKLFLNSSSSGKVFTYRGNLRRLLQYRSSVPDFLPSP</sequence>